<sequence>MIPYLHILHIYSYMGFALFQASAPSRLIFTNSSFTHISYLRLRLPFLFC</sequence>
<name>A0A3N7FWU1_POPTR</name>
<dbReference type="Proteomes" id="UP000006729">
    <property type="component" value="Chromosome 13"/>
</dbReference>
<dbReference type="EMBL" id="CM009302">
    <property type="protein sequence ID" value="RQO99423.1"/>
    <property type="molecule type" value="Genomic_DNA"/>
</dbReference>
<reference evidence="1 2" key="1">
    <citation type="journal article" date="2006" name="Science">
        <title>The genome of black cottonwood, Populus trichocarpa (Torr. &amp; Gray).</title>
        <authorList>
            <person name="Tuskan G.A."/>
            <person name="Difazio S."/>
            <person name="Jansson S."/>
            <person name="Bohlmann J."/>
            <person name="Grigoriev I."/>
            <person name="Hellsten U."/>
            <person name="Putnam N."/>
            <person name="Ralph S."/>
            <person name="Rombauts S."/>
            <person name="Salamov A."/>
            <person name="Schein J."/>
            <person name="Sterck L."/>
            <person name="Aerts A."/>
            <person name="Bhalerao R.R."/>
            <person name="Bhalerao R.P."/>
            <person name="Blaudez D."/>
            <person name="Boerjan W."/>
            <person name="Brun A."/>
            <person name="Brunner A."/>
            <person name="Busov V."/>
            <person name="Campbell M."/>
            <person name="Carlson J."/>
            <person name="Chalot M."/>
            <person name="Chapman J."/>
            <person name="Chen G.L."/>
            <person name="Cooper D."/>
            <person name="Coutinho P.M."/>
            <person name="Couturier J."/>
            <person name="Covert S."/>
            <person name="Cronk Q."/>
            <person name="Cunningham R."/>
            <person name="Davis J."/>
            <person name="Degroeve S."/>
            <person name="Dejardin A."/>
            <person name="Depamphilis C."/>
            <person name="Detter J."/>
            <person name="Dirks B."/>
            <person name="Dubchak I."/>
            <person name="Duplessis S."/>
            <person name="Ehlting J."/>
            <person name="Ellis B."/>
            <person name="Gendler K."/>
            <person name="Goodstein D."/>
            <person name="Gribskov M."/>
            <person name="Grimwood J."/>
            <person name="Groover A."/>
            <person name="Gunter L."/>
            <person name="Hamberger B."/>
            <person name="Heinze B."/>
            <person name="Helariutta Y."/>
            <person name="Henrissat B."/>
            <person name="Holligan D."/>
            <person name="Holt R."/>
            <person name="Huang W."/>
            <person name="Islam-Faridi N."/>
            <person name="Jones S."/>
            <person name="Jones-Rhoades M."/>
            <person name="Jorgensen R."/>
            <person name="Joshi C."/>
            <person name="Kangasjarvi J."/>
            <person name="Karlsson J."/>
            <person name="Kelleher C."/>
            <person name="Kirkpatrick R."/>
            <person name="Kirst M."/>
            <person name="Kohler A."/>
            <person name="Kalluri U."/>
            <person name="Larimer F."/>
            <person name="Leebens-Mack J."/>
            <person name="Leple J.C."/>
            <person name="Locascio P."/>
            <person name="Lou Y."/>
            <person name="Lucas S."/>
            <person name="Martin F."/>
            <person name="Montanini B."/>
            <person name="Napoli C."/>
            <person name="Nelson D.R."/>
            <person name="Nelson C."/>
            <person name="Nieminen K."/>
            <person name="Nilsson O."/>
            <person name="Pereda V."/>
            <person name="Peter G."/>
            <person name="Philippe R."/>
            <person name="Pilate G."/>
            <person name="Poliakov A."/>
            <person name="Razumovskaya J."/>
            <person name="Richardson P."/>
            <person name="Rinaldi C."/>
            <person name="Ritland K."/>
            <person name="Rouze P."/>
            <person name="Ryaboy D."/>
            <person name="Schmutz J."/>
            <person name="Schrader J."/>
            <person name="Segerman B."/>
            <person name="Shin H."/>
            <person name="Siddiqui A."/>
            <person name="Sterky F."/>
            <person name="Terry A."/>
            <person name="Tsai C.J."/>
            <person name="Uberbacher E."/>
            <person name="Unneberg P."/>
            <person name="Vahala J."/>
            <person name="Wall K."/>
            <person name="Wessler S."/>
            <person name="Yang G."/>
            <person name="Yin T."/>
            <person name="Douglas C."/>
            <person name="Marra M."/>
            <person name="Sandberg G."/>
            <person name="Van de Peer Y."/>
            <person name="Rokhsar D."/>
        </authorList>
    </citation>
    <scope>NUCLEOTIDE SEQUENCE [LARGE SCALE GENOMIC DNA]</scope>
    <source>
        <strain evidence="2">cv. Nisqually</strain>
    </source>
</reference>
<keyword evidence="2" id="KW-1185">Reference proteome</keyword>
<evidence type="ECO:0000313" key="1">
    <source>
        <dbReference type="EMBL" id="RQO99423.1"/>
    </source>
</evidence>
<accession>A0A3N7FWU1</accession>
<gene>
    <name evidence="1" type="ORF">POPTR_013G141060</name>
</gene>
<dbReference type="InParanoid" id="A0A3N7FWU1"/>
<organism evidence="1 2">
    <name type="scientific">Populus trichocarpa</name>
    <name type="common">Western balsam poplar</name>
    <name type="synonym">Populus balsamifera subsp. trichocarpa</name>
    <dbReference type="NCBI Taxonomy" id="3694"/>
    <lineage>
        <taxon>Eukaryota</taxon>
        <taxon>Viridiplantae</taxon>
        <taxon>Streptophyta</taxon>
        <taxon>Embryophyta</taxon>
        <taxon>Tracheophyta</taxon>
        <taxon>Spermatophyta</taxon>
        <taxon>Magnoliopsida</taxon>
        <taxon>eudicotyledons</taxon>
        <taxon>Gunneridae</taxon>
        <taxon>Pentapetalae</taxon>
        <taxon>rosids</taxon>
        <taxon>fabids</taxon>
        <taxon>Malpighiales</taxon>
        <taxon>Salicaceae</taxon>
        <taxon>Saliceae</taxon>
        <taxon>Populus</taxon>
    </lineage>
</organism>
<protein>
    <submittedName>
        <fullName evidence="1">Uncharacterized protein</fullName>
    </submittedName>
</protein>
<evidence type="ECO:0000313" key="2">
    <source>
        <dbReference type="Proteomes" id="UP000006729"/>
    </source>
</evidence>
<dbReference type="AlphaFoldDB" id="A0A3N7FWU1"/>
<proteinExistence type="predicted"/>